<keyword evidence="2" id="KW-0472">Membrane</keyword>
<gene>
    <name evidence="3" type="ORF">GCM10010439_44990</name>
</gene>
<evidence type="ECO:0000313" key="3">
    <source>
        <dbReference type="EMBL" id="GAA2730896.1"/>
    </source>
</evidence>
<accession>A0ABP6GVS8</accession>
<organism evidence="3 4">
    <name type="scientific">Actinocorallia aurantiaca</name>
    <dbReference type="NCBI Taxonomy" id="46204"/>
    <lineage>
        <taxon>Bacteria</taxon>
        <taxon>Bacillati</taxon>
        <taxon>Actinomycetota</taxon>
        <taxon>Actinomycetes</taxon>
        <taxon>Streptosporangiales</taxon>
        <taxon>Thermomonosporaceae</taxon>
        <taxon>Actinocorallia</taxon>
    </lineage>
</organism>
<protein>
    <recommendedName>
        <fullName evidence="5">Cellulose synthase</fullName>
    </recommendedName>
</protein>
<evidence type="ECO:0000256" key="2">
    <source>
        <dbReference type="SAM" id="Phobius"/>
    </source>
</evidence>
<comment type="caution">
    <text evidence="3">The sequence shown here is derived from an EMBL/GenBank/DDBJ whole genome shotgun (WGS) entry which is preliminary data.</text>
</comment>
<feature type="transmembrane region" description="Helical" evidence="2">
    <location>
        <begin position="37"/>
        <end position="59"/>
    </location>
</feature>
<proteinExistence type="predicted"/>
<sequence>MSDVLLFSISLAVTVLGLLASWRAARSRGLPSGLRGAAWSLVPLGFYLTGLTAFLSSLVLNPTRWTGVAVLGLAGVLYVVSGVKLRSRAQPGPRRVEAGGRGAAPVPRGGASASAGAGGMDDDMKEIEEILRRRGI</sequence>
<dbReference type="EMBL" id="BAAATZ010000019">
    <property type="protein sequence ID" value="GAA2730896.1"/>
    <property type="molecule type" value="Genomic_DNA"/>
</dbReference>
<evidence type="ECO:0000313" key="4">
    <source>
        <dbReference type="Proteomes" id="UP001501842"/>
    </source>
</evidence>
<evidence type="ECO:0000256" key="1">
    <source>
        <dbReference type="SAM" id="MobiDB-lite"/>
    </source>
</evidence>
<dbReference type="RefSeq" id="WP_344452602.1">
    <property type="nucleotide sequence ID" value="NZ_BAAATZ010000019.1"/>
</dbReference>
<feature type="compositionally biased region" description="Low complexity" evidence="1">
    <location>
        <begin position="103"/>
        <end position="115"/>
    </location>
</feature>
<name>A0ABP6GVS8_9ACTN</name>
<keyword evidence="2" id="KW-0812">Transmembrane</keyword>
<keyword evidence="4" id="KW-1185">Reference proteome</keyword>
<evidence type="ECO:0008006" key="5">
    <source>
        <dbReference type="Google" id="ProtNLM"/>
    </source>
</evidence>
<feature type="transmembrane region" description="Helical" evidence="2">
    <location>
        <begin position="6"/>
        <end position="25"/>
    </location>
</feature>
<feature type="region of interest" description="Disordered" evidence="1">
    <location>
        <begin position="90"/>
        <end position="123"/>
    </location>
</feature>
<dbReference type="Proteomes" id="UP001501842">
    <property type="component" value="Unassembled WGS sequence"/>
</dbReference>
<reference evidence="4" key="1">
    <citation type="journal article" date="2019" name="Int. J. Syst. Evol. Microbiol.">
        <title>The Global Catalogue of Microorganisms (GCM) 10K type strain sequencing project: providing services to taxonomists for standard genome sequencing and annotation.</title>
        <authorList>
            <consortium name="The Broad Institute Genomics Platform"/>
            <consortium name="The Broad Institute Genome Sequencing Center for Infectious Disease"/>
            <person name="Wu L."/>
            <person name="Ma J."/>
        </authorList>
    </citation>
    <scope>NUCLEOTIDE SEQUENCE [LARGE SCALE GENOMIC DNA]</scope>
    <source>
        <strain evidence="4">JCM 8201</strain>
    </source>
</reference>
<keyword evidence="2" id="KW-1133">Transmembrane helix</keyword>
<feature type="transmembrane region" description="Helical" evidence="2">
    <location>
        <begin position="65"/>
        <end position="85"/>
    </location>
</feature>